<dbReference type="AlphaFoldDB" id="A0A2I0A4M5"/>
<dbReference type="GO" id="GO:0005737">
    <property type="term" value="C:cytoplasm"/>
    <property type="evidence" value="ECO:0007669"/>
    <property type="project" value="TreeGrafter"/>
</dbReference>
<organism evidence="2 3">
    <name type="scientific">Apostasia shenzhenica</name>
    <dbReference type="NCBI Taxonomy" id="1088818"/>
    <lineage>
        <taxon>Eukaryota</taxon>
        <taxon>Viridiplantae</taxon>
        <taxon>Streptophyta</taxon>
        <taxon>Embryophyta</taxon>
        <taxon>Tracheophyta</taxon>
        <taxon>Spermatophyta</taxon>
        <taxon>Magnoliopsida</taxon>
        <taxon>Liliopsida</taxon>
        <taxon>Asparagales</taxon>
        <taxon>Orchidaceae</taxon>
        <taxon>Apostasioideae</taxon>
        <taxon>Apostasia</taxon>
    </lineage>
</organism>
<dbReference type="PANTHER" id="PTHR11538">
    <property type="entry name" value="PHENYLALANYL-TRNA SYNTHETASE"/>
    <property type="match status" value="1"/>
</dbReference>
<gene>
    <name evidence="2" type="ORF">AXF42_Ash013721</name>
</gene>
<dbReference type="OrthoDB" id="273345at2759"/>
<keyword evidence="3" id="KW-1185">Reference proteome</keyword>
<evidence type="ECO:0000313" key="3">
    <source>
        <dbReference type="Proteomes" id="UP000236161"/>
    </source>
</evidence>
<dbReference type="InterPro" id="IPR029063">
    <property type="entry name" value="SAM-dependent_MTases_sf"/>
</dbReference>
<evidence type="ECO:0000313" key="2">
    <source>
        <dbReference type="EMBL" id="PKA50506.1"/>
    </source>
</evidence>
<dbReference type="Pfam" id="PF10354">
    <property type="entry name" value="BMT5-like"/>
    <property type="match status" value="1"/>
</dbReference>
<dbReference type="GO" id="GO:0070042">
    <property type="term" value="F:rRNA (uridine-N3-)-methyltransferase activity"/>
    <property type="evidence" value="ECO:0007669"/>
    <property type="project" value="InterPro"/>
</dbReference>
<evidence type="ECO:0000259" key="1">
    <source>
        <dbReference type="Pfam" id="PF10354"/>
    </source>
</evidence>
<reference evidence="2 3" key="1">
    <citation type="journal article" date="2017" name="Nature">
        <title>The Apostasia genome and the evolution of orchids.</title>
        <authorList>
            <person name="Zhang G.Q."/>
            <person name="Liu K.W."/>
            <person name="Li Z."/>
            <person name="Lohaus R."/>
            <person name="Hsiao Y.Y."/>
            <person name="Niu S.C."/>
            <person name="Wang J.Y."/>
            <person name="Lin Y.C."/>
            <person name="Xu Q."/>
            <person name="Chen L.J."/>
            <person name="Yoshida K."/>
            <person name="Fujiwara S."/>
            <person name="Wang Z.W."/>
            <person name="Zhang Y.Q."/>
            <person name="Mitsuda N."/>
            <person name="Wang M."/>
            <person name="Liu G.H."/>
            <person name="Pecoraro L."/>
            <person name="Huang H.X."/>
            <person name="Xiao X.J."/>
            <person name="Lin M."/>
            <person name="Wu X.Y."/>
            <person name="Wu W.L."/>
            <person name="Chen Y.Y."/>
            <person name="Chang S.B."/>
            <person name="Sakamoto S."/>
            <person name="Ohme-Takagi M."/>
            <person name="Yagi M."/>
            <person name="Zeng S.J."/>
            <person name="Shen C.Y."/>
            <person name="Yeh C.M."/>
            <person name="Luo Y.B."/>
            <person name="Tsai W.C."/>
            <person name="Van de Peer Y."/>
            <person name="Liu Z.J."/>
        </authorList>
    </citation>
    <scope>NUCLEOTIDE SEQUENCE [LARGE SCALE GENOMIC DNA]</scope>
    <source>
        <strain evidence="3">cv. Shenzhen</strain>
        <tissue evidence="2">Stem</tissue>
    </source>
</reference>
<sequence length="362" mass="41089">MEEEDASREKVEDEIRWVKHYCTMHQILLVGEGDFSFSLSLAIAFGTASNVVATSHDSYATLLTKYSKAESNVSKLQKMGATVLHEIDATTMKLHVGLKMWKFDRIVFNFPHAGFQGKEDDLRLINLHRKLLFGFFKNASRMLRPYGEVHVTHKTGVPFCYWNLEELASKSSLSLTERADFNIKDYPSYNNKRGDGAKSDQPFPLGKCSTFKFRIKRLHKMNQPLLPRTPAVDHFSLNQLSCRNFNVENIPFAHSSNPQMQLPVSFERIALPSVSGTTGNLNFRVLAPPLPSSGIAPGASLAIMEPPRIRVLTELQEASRRVASGFHYRLQLDEVQNRIFSSLEWVRRMLVKAYGCEAMHHT</sequence>
<dbReference type="Proteomes" id="UP000236161">
    <property type="component" value="Unassembled WGS sequence"/>
</dbReference>
<accession>A0A2I0A4M5</accession>
<dbReference type="InterPro" id="IPR019446">
    <property type="entry name" value="BMT5-like"/>
</dbReference>
<protein>
    <recommendedName>
        <fullName evidence="1">25S rRNA (uridine-N(3))-methyltransferase BMT5-like domain-containing protein</fullName>
    </recommendedName>
</protein>
<dbReference type="EMBL" id="KZ452023">
    <property type="protein sequence ID" value="PKA50506.1"/>
    <property type="molecule type" value="Genomic_DNA"/>
</dbReference>
<dbReference type="Gene3D" id="3.40.50.150">
    <property type="entry name" value="Vaccinia Virus protein VP39"/>
    <property type="match status" value="1"/>
</dbReference>
<dbReference type="STRING" id="1088818.A0A2I0A4M5"/>
<dbReference type="FunFam" id="3.40.50.150:FF:000440">
    <property type="entry name" value="Os09g0479300 protein"/>
    <property type="match status" value="1"/>
</dbReference>
<name>A0A2I0A4M5_9ASPA</name>
<dbReference type="GO" id="GO:0070475">
    <property type="term" value="P:rRNA base methylation"/>
    <property type="evidence" value="ECO:0007669"/>
    <property type="project" value="InterPro"/>
</dbReference>
<dbReference type="PANTHER" id="PTHR11538:SF26">
    <property type="entry name" value="FERREDOXIN-FOLD ANTICODON-BINDING DOMAIN-CONTAINING PROTEIN 1"/>
    <property type="match status" value="1"/>
</dbReference>
<feature type="domain" description="25S rRNA (uridine-N(3))-methyltransferase BMT5-like" evidence="1">
    <location>
        <begin position="28"/>
        <end position="193"/>
    </location>
</feature>
<proteinExistence type="predicted"/>